<evidence type="ECO:0008006" key="4">
    <source>
        <dbReference type="Google" id="ProtNLM"/>
    </source>
</evidence>
<protein>
    <recommendedName>
        <fullName evidence="4">RRM domain-containing protein</fullName>
    </recommendedName>
</protein>
<dbReference type="SUPFAM" id="SSF54928">
    <property type="entry name" value="RNA-binding domain, RBD"/>
    <property type="match status" value="1"/>
</dbReference>
<dbReference type="InParanoid" id="A0A803TZ06"/>
<sequence>MWNEQLHQDNKAALLSWVKETGIQLVQIEVTHDGKRKNSSPLPGLFGGPAPSGTEAYIGKSHRIDMRIKLIPLFQSVGKLYEFCLMIIFSGFNRSFAYAMYMDRYGAQKASRLLNIYKIQKGHQILVCRSTNKCEICMDGLTPLVKEDQFLPMLQELTTGVLSKNRRQLAEMKYISHQAAAIAKKALVEVLCRKPVCHTDSLQPPQTDYSSQASTINMQPSPYQCPSQTLQPTIQGMLLFGDHFILDFAFSSTTGRHPRVLHCCGICMAPPTALSFPISLHNKQSRTELQLNLTGGV</sequence>
<dbReference type="Proteomes" id="UP000001646">
    <property type="component" value="Chromosome 1"/>
</dbReference>
<dbReference type="InterPro" id="IPR035979">
    <property type="entry name" value="RBD_domain_sf"/>
</dbReference>
<name>A0A803TZ06_ANOCA</name>
<reference evidence="2" key="3">
    <citation type="submission" date="2025-09" db="UniProtKB">
        <authorList>
            <consortium name="Ensembl"/>
        </authorList>
    </citation>
    <scope>IDENTIFICATION</scope>
</reference>
<organism evidence="2 3">
    <name type="scientific">Anolis carolinensis</name>
    <name type="common">Green anole</name>
    <name type="synonym">American chameleon</name>
    <dbReference type="NCBI Taxonomy" id="28377"/>
    <lineage>
        <taxon>Eukaryota</taxon>
        <taxon>Metazoa</taxon>
        <taxon>Chordata</taxon>
        <taxon>Craniata</taxon>
        <taxon>Vertebrata</taxon>
        <taxon>Euteleostomi</taxon>
        <taxon>Lepidosauria</taxon>
        <taxon>Squamata</taxon>
        <taxon>Bifurcata</taxon>
        <taxon>Unidentata</taxon>
        <taxon>Episquamata</taxon>
        <taxon>Toxicofera</taxon>
        <taxon>Iguania</taxon>
        <taxon>Dactyloidae</taxon>
        <taxon>Anolis</taxon>
    </lineage>
</organism>
<accession>A0A803TZ06</accession>
<reference evidence="2 3" key="1">
    <citation type="submission" date="2009-12" db="EMBL/GenBank/DDBJ databases">
        <title>The Genome Sequence of Anolis carolinensis (Green Anole Lizard).</title>
        <authorList>
            <consortium name="The Genome Sequencing Platform"/>
            <person name="Di Palma F."/>
            <person name="Alfoldi J."/>
            <person name="Heiman D."/>
            <person name="Young S."/>
            <person name="Grabherr M."/>
            <person name="Johnson J."/>
            <person name="Lander E.S."/>
            <person name="Lindblad-Toh K."/>
        </authorList>
    </citation>
    <scope>NUCLEOTIDE SEQUENCE [LARGE SCALE GENOMIC DNA]</scope>
    <source>
        <strain evidence="2 3">JBL SC #1</strain>
    </source>
</reference>
<proteinExistence type="predicted"/>
<keyword evidence="1" id="KW-0694">RNA-binding</keyword>
<dbReference type="GeneTree" id="ENSGT00940000159225"/>
<evidence type="ECO:0000313" key="3">
    <source>
        <dbReference type="Proteomes" id="UP000001646"/>
    </source>
</evidence>
<reference evidence="2" key="2">
    <citation type="submission" date="2025-08" db="UniProtKB">
        <authorList>
            <consortium name="Ensembl"/>
        </authorList>
    </citation>
    <scope>IDENTIFICATION</scope>
</reference>
<dbReference type="GO" id="GO:0003723">
    <property type="term" value="F:RNA binding"/>
    <property type="evidence" value="ECO:0007669"/>
    <property type="project" value="UniProtKB-KW"/>
</dbReference>
<keyword evidence="3" id="KW-1185">Reference proteome</keyword>
<dbReference type="Ensembl" id="ENSACAT00000052667.1">
    <property type="protein sequence ID" value="ENSACAP00000040446.1"/>
    <property type="gene ID" value="ENSACAG00000037739.1"/>
</dbReference>
<dbReference type="AlphaFoldDB" id="A0A803TZ06"/>
<evidence type="ECO:0000256" key="1">
    <source>
        <dbReference type="ARBA" id="ARBA00022884"/>
    </source>
</evidence>
<evidence type="ECO:0000313" key="2">
    <source>
        <dbReference type="Ensembl" id="ENSACAP00000040446.1"/>
    </source>
</evidence>
<dbReference type="PANTHER" id="PTHR21245">
    <property type="entry name" value="HETEROGENEOUS NUCLEAR RIBONUCLEOPROTEIN"/>
    <property type="match status" value="1"/>
</dbReference>